<feature type="region of interest" description="Disordered" evidence="2">
    <location>
        <begin position="292"/>
        <end position="353"/>
    </location>
</feature>
<dbReference type="Proteomes" id="UP000309340">
    <property type="component" value="Unassembled WGS sequence"/>
</dbReference>
<dbReference type="AlphaFoldDB" id="A0A4U0WX37"/>
<keyword evidence="4" id="KW-1185">Reference proteome</keyword>
<accession>A0A4U0WX37</accession>
<feature type="compositionally biased region" description="Basic and acidic residues" evidence="2">
    <location>
        <begin position="265"/>
        <end position="276"/>
    </location>
</feature>
<evidence type="ECO:0000313" key="3">
    <source>
        <dbReference type="EMBL" id="TKA66375.1"/>
    </source>
</evidence>
<feature type="coiled-coil region" evidence="1">
    <location>
        <begin position="39"/>
        <end position="80"/>
    </location>
</feature>
<proteinExistence type="predicted"/>
<gene>
    <name evidence="3" type="ORF">B0A55_09603</name>
</gene>
<dbReference type="OrthoDB" id="3864188at2759"/>
<organism evidence="3 4">
    <name type="scientific">Friedmanniomyces simplex</name>
    <dbReference type="NCBI Taxonomy" id="329884"/>
    <lineage>
        <taxon>Eukaryota</taxon>
        <taxon>Fungi</taxon>
        <taxon>Dikarya</taxon>
        <taxon>Ascomycota</taxon>
        <taxon>Pezizomycotina</taxon>
        <taxon>Dothideomycetes</taxon>
        <taxon>Dothideomycetidae</taxon>
        <taxon>Mycosphaerellales</taxon>
        <taxon>Teratosphaeriaceae</taxon>
        <taxon>Friedmanniomyces</taxon>
    </lineage>
</organism>
<evidence type="ECO:0000313" key="4">
    <source>
        <dbReference type="Proteomes" id="UP000309340"/>
    </source>
</evidence>
<feature type="compositionally biased region" description="Polar residues" evidence="2">
    <location>
        <begin position="325"/>
        <end position="341"/>
    </location>
</feature>
<keyword evidence="1" id="KW-0175">Coiled coil</keyword>
<evidence type="ECO:0000256" key="1">
    <source>
        <dbReference type="SAM" id="Coils"/>
    </source>
</evidence>
<protein>
    <submittedName>
        <fullName evidence="3">Uncharacterized protein</fullName>
    </submittedName>
</protein>
<dbReference type="EMBL" id="NAJQ01000649">
    <property type="protein sequence ID" value="TKA66375.1"/>
    <property type="molecule type" value="Genomic_DNA"/>
</dbReference>
<feature type="region of interest" description="Disordered" evidence="2">
    <location>
        <begin position="256"/>
        <end position="279"/>
    </location>
</feature>
<name>A0A4U0WX37_9PEZI</name>
<comment type="caution">
    <text evidence="3">The sequence shown here is derived from an EMBL/GenBank/DDBJ whole genome shotgun (WGS) entry which is preliminary data.</text>
</comment>
<feature type="compositionally biased region" description="Acidic residues" evidence="2">
    <location>
        <begin position="294"/>
        <end position="306"/>
    </location>
</feature>
<evidence type="ECO:0000256" key="2">
    <source>
        <dbReference type="SAM" id="MobiDB-lite"/>
    </source>
</evidence>
<reference evidence="3 4" key="1">
    <citation type="submission" date="2017-03" db="EMBL/GenBank/DDBJ databases">
        <title>Genomes of endolithic fungi from Antarctica.</title>
        <authorList>
            <person name="Coleine C."/>
            <person name="Masonjones S."/>
            <person name="Stajich J.E."/>
        </authorList>
    </citation>
    <scope>NUCLEOTIDE SEQUENCE [LARGE SCALE GENOMIC DNA]</scope>
    <source>
        <strain evidence="3 4">CCFEE 5184</strain>
    </source>
</reference>
<sequence>MSPSLKEGAKLAGESNKYRISAAMKVLDNGLSVTIPAAEVKAEQDLQVATKRFQAAKERFNAEEQRLESAQIQKAAVERRAEMDRTAIASRIKELTHCLTHCDGEDPKLEKMIAPYVFAIPHAGASRTERVHEVHSNTPHVHQRSKISWGWTQLEENFVAASPCVVRHPNGTWFELACPICHGNSSSDRRRGFFGVKGFYDHLSQGHGEPPKGVSVAEVIEWCQVRELTGGEVEALRSGSRDAVAIAPVSTTTKLTKKLKTARANTRDDEDRRDSPTEPAVKKIKAFHSFEELVGSEDSDTDGKDEEVEHKIGLMATDVLETAAETGNGSLGSAQSKTQARMLTERYDSDEEE</sequence>